<evidence type="ECO:0000259" key="5">
    <source>
        <dbReference type="Pfam" id="PF08386"/>
    </source>
</evidence>
<evidence type="ECO:0000259" key="4">
    <source>
        <dbReference type="Pfam" id="PF00561"/>
    </source>
</evidence>
<dbReference type="SUPFAM" id="SSF53474">
    <property type="entry name" value="alpha/beta-Hydrolases"/>
    <property type="match status" value="1"/>
</dbReference>
<reference evidence="7" key="1">
    <citation type="journal article" date="2023" name="Mol. Phylogenet. Evol.">
        <title>Genome-scale phylogeny and comparative genomics of the fungal order Sordariales.</title>
        <authorList>
            <person name="Hensen N."/>
            <person name="Bonometti L."/>
            <person name="Westerberg I."/>
            <person name="Brannstrom I.O."/>
            <person name="Guillou S."/>
            <person name="Cros-Aarteil S."/>
            <person name="Calhoun S."/>
            <person name="Haridas S."/>
            <person name="Kuo A."/>
            <person name="Mondo S."/>
            <person name="Pangilinan J."/>
            <person name="Riley R."/>
            <person name="LaButti K."/>
            <person name="Andreopoulos B."/>
            <person name="Lipzen A."/>
            <person name="Chen C."/>
            <person name="Yan M."/>
            <person name="Daum C."/>
            <person name="Ng V."/>
            <person name="Clum A."/>
            <person name="Steindorff A."/>
            <person name="Ohm R.A."/>
            <person name="Martin F."/>
            <person name="Silar P."/>
            <person name="Natvig D.O."/>
            <person name="Lalanne C."/>
            <person name="Gautier V."/>
            <person name="Ament-Velasquez S.L."/>
            <person name="Kruys A."/>
            <person name="Hutchinson M.I."/>
            <person name="Powell A.J."/>
            <person name="Barry K."/>
            <person name="Miller A.N."/>
            <person name="Grigoriev I.V."/>
            <person name="Debuchy R."/>
            <person name="Gladieux P."/>
            <person name="Hiltunen Thoren M."/>
            <person name="Johannesson H."/>
        </authorList>
    </citation>
    <scope>NUCLEOTIDE SEQUENCE [LARGE SCALE GENOMIC DNA]</scope>
    <source>
        <strain evidence="7">CBS 340.73</strain>
    </source>
</reference>
<dbReference type="InterPro" id="IPR013595">
    <property type="entry name" value="Pept_S33_TAP-like_C"/>
</dbReference>
<accession>A0AAN6ND77</accession>
<dbReference type="PANTHER" id="PTHR43248">
    <property type="entry name" value="2-SUCCINYL-6-HYDROXY-2,4-CYCLOHEXADIENE-1-CARBOXYLATE SYNTHASE"/>
    <property type="match status" value="1"/>
</dbReference>
<dbReference type="InterPro" id="IPR000073">
    <property type="entry name" value="AB_hydrolase_1"/>
</dbReference>
<evidence type="ECO:0000313" key="7">
    <source>
        <dbReference type="Proteomes" id="UP001303473"/>
    </source>
</evidence>
<keyword evidence="2" id="KW-0378">Hydrolase</keyword>
<evidence type="ECO:0000256" key="2">
    <source>
        <dbReference type="ARBA" id="ARBA00022801"/>
    </source>
</evidence>
<evidence type="ECO:0000313" key="6">
    <source>
        <dbReference type="EMBL" id="KAK3942899.1"/>
    </source>
</evidence>
<protein>
    <submittedName>
        <fullName evidence="6">Carboxylesterase A</fullName>
    </submittedName>
</protein>
<dbReference type="AlphaFoldDB" id="A0AAN6ND77"/>
<keyword evidence="3" id="KW-1133">Transmembrane helix</keyword>
<proteinExistence type="inferred from homology"/>
<name>A0AAN6ND77_9PEZI</name>
<dbReference type="GO" id="GO:0016787">
    <property type="term" value="F:hydrolase activity"/>
    <property type="evidence" value="ECO:0007669"/>
    <property type="project" value="UniProtKB-KW"/>
</dbReference>
<dbReference type="PANTHER" id="PTHR43248:SF25">
    <property type="entry name" value="AB HYDROLASE-1 DOMAIN-CONTAINING PROTEIN-RELATED"/>
    <property type="match status" value="1"/>
</dbReference>
<feature type="domain" description="AB hydrolase-1" evidence="4">
    <location>
        <begin position="150"/>
        <end position="387"/>
    </location>
</feature>
<dbReference type="EMBL" id="MU853770">
    <property type="protein sequence ID" value="KAK3942899.1"/>
    <property type="molecule type" value="Genomic_DNA"/>
</dbReference>
<dbReference type="InterPro" id="IPR029058">
    <property type="entry name" value="AB_hydrolase_fold"/>
</dbReference>
<dbReference type="Pfam" id="PF00561">
    <property type="entry name" value="Abhydrolase_1"/>
    <property type="match status" value="1"/>
</dbReference>
<keyword evidence="7" id="KW-1185">Reference proteome</keyword>
<evidence type="ECO:0000256" key="1">
    <source>
        <dbReference type="ARBA" id="ARBA00010088"/>
    </source>
</evidence>
<comment type="similarity">
    <text evidence="1">Belongs to the peptidase S33 family.</text>
</comment>
<dbReference type="Pfam" id="PF08386">
    <property type="entry name" value="Abhydrolase_4"/>
    <property type="match status" value="1"/>
</dbReference>
<gene>
    <name evidence="6" type="ORF">QBC46DRAFT_308468</name>
</gene>
<keyword evidence="3" id="KW-0472">Membrane</keyword>
<evidence type="ECO:0000256" key="3">
    <source>
        <dbReference type="SAM" id="Phobius"/>
    </source>
</evidence>
<comment type="caution">
    <text evidence="6">The sequence shown here is derived from an EMBL/GenBank/DDBJ whole genome shotgun (WGS) entry which is preliminary data.</text>
</comment>
<feature type="transmembrane region" description="Helical" evidence="3">
    <location>
        <begin position="30"/>
        <end position="48"/>
    </location>
</feature>
<dbReference type="Gene3D" id="3.40.50.1820">
    <property type="entry name" value="alpha/beta hydrolase"/>
    <property type="match status" value="1"/>
</dbReference>
<sequence length="711" mass="79565">MDCKAAELPSIEAGKLETAPLKAPRPRPSAVKAVLAALFIGLLWWSVYIKKVHLRVAFGYIGEHHHGHEEEPGYDANNPWKSITPSEELEWHPCYPGLSLNPQFQCARLTVPMDYSGQRCQLGGGDRYPKDEVHIALLLLPAQNDTGKSPMLINPGGPGGSGVGLAMFLAPSLQTIFGADQPVIGFDPRGIGLTTPRADCWAVPEPGGCEGCPDDIAKGFFHRQEWTNVNSAYGTIARDYALKHVDIGHKAVNDMCRDKTERDGRAGRRNILAHANTEHVARDMLSIVDAWDAHVNTQQPASNVMENTEKGKLVYWGFSYGTYLGATFARMFPGRVGRLLLDGVVDAELYETPMWRESLLDTDKVLHKFFEYCFEADSQCHLRRAGDKSPKDVEDRVLKILRDLEEHPVTFTNPQSFSPVILPAQLVRKLVFGALYSPIQNFPLLAMFLHHISERDTAMLWGMFPDMMQFCVLEGWLEAMFPGDAQRAVMCGDKDHPMNLTLGESKKELELMGNFSMFADIWVELMLQCNGWDIYSPHPAPQKRGWEGKEQIETSFPILFLSNTYDPVTPLKAAVKMAGKFKDAGLVEQKAEGHCTVSAVSRCTARRIRDYVVDGKVPPAPTVGGENGEGKWTTCEADERPWKSFKGVEHRASGGYSLSEELEEEVQILEAFQHVQNLLEAFTMWQRPDRREGWTLMRWAWASHVLPAKGE</sequence>
<dbReference type="Proteomes" id="UP001303473">
    <property type="component" value="Unassembled WGS sequence"/>
</dbReference>
<dbReference type="InterPro" id="IPR051601">
    <property type="entry name" value="Serine_prot/Carboxylest_S33"/>
</dbReference>
<feature type="domain" description="Peptidase S33 tripeptidyl aminopeptidase-like C-terminal" evidence="5">
    <location>
        <begin position="517"/>
        <end position="619"/>
    </location>
</feature>
<keyword evidence="3" id="KW-0812">Transmembrane</keyword>
<organism evidence="6 7">
    <name type="scientific">Diplogelasinospora grovesii</name>
    <dbReference type="NCBI Taxonomy" id="303347"/>
    <lineage>
        <taxon>Eukaryota</taxon>
        <taxon>Fungi</taxon>
        <taxon>Dikarya</taxon>
        <taxon>Ascomycota</taxon>
        <taxon>Pezizomycotina</taxon>
        <taxon>Sordariomycetes</taxon>
        <taxon>Sordariomycetidae</taxon>
        <taxon>Sordariales</taxon>
        <taxon>Diplogelasinosporaceae</taxon>
        <taxon>Diplogelasinospora</taxon>
    </lineage>
</organism>